<dbReference type="CDD" id="cd02440">
    <property type="entry name" value="AdoMet_MTases"/>
    <property type="match status" value="1"/>
</dbReference>
<dbReference type="EMBL" id="JAPQER010000015">
    <property type="protein sequence ID" value="MCY6485890.1"/>
    <property type="molecule type" value="Genomic_DNA"/>
</dbReference>
<feature type="domain" description="Methyltransferase type 11" evidence="1">
    <location>
        <begin position="40"/>
        <end position="125"/>
    </location>
</feature>
<gene>
    <name evidence="2" type="ORF">OW763_16385</name>
</gene>
<name>A0ABT4D6S2_9CLOT</name>
<keyword evidence="2" id="KW-0808">Transferase</keyword>
<keyword evidence="3" id="KW-1185">Reference proteome</keyword>
<proteinExistence type="predicted"/>
<dbReference type="Gene3D" id="3.40.50.150">
    <property type="entry name" value="Vaccinia Virus protein VP39"/>
    <property type="match status" value="1"/>
</dbReference>
<dbReference type="Proteomes" id="UP001078443">
    <property type="component" value="Unassembled WGS sequence"/>
</dbReference>
<dbReference type="RefSeq" id="WP_268042636.1">
    <property type="nucleotide sequence ID" value="NZ_JAPQER010000015.1"/>
</dbReference>
<sequence>MVNILVEEIMSNHLKDGYSNHLFKFISRFYEELDLKNSILDIGCGHYRNLKLFYEFGFKKLYGIDKNTYEDYLEVPVNFKQWDIENGVLYSDKNFDIVLCNFVLMFIEPEKQKFVVNELMRVTKKFLIIETNPLNKSTKNTFYKEYSFKDIVRWIEESKEFEFVQVRKYKEKLIVKRKG</sequence>
<dbReference type="GO" id="GO:0008168">
    <property type="term" value="F:methyltransferase activity"/>
    <property type="evidence" value="ECO:0007669"/>
    <property type="project" value="UniProtKB-KW"/>
</dbReference>
<dbReference type="SUPFAM" id="SSF53335">
    <property type="entry name" value="S-adenosyl-L-methionine-dependent methyltransferases"/>
    <property type="match status" value="1"/>
</dbReference>
<evidence type="ECO:0000313" key="3">
    <source>
        <dbReference type="Proteomes" id="UP001078443"/>
    </source>
</evidence>
<reference evidence="2" key="1">
    <citation type="submission" date="2022-12" db="EMBL/GenBank/DDBJ databases">
        <authorList>
            <person name="Wang J."/>
        </authorList>
    </citation>
    <scope>NUCLEOTIDE SEQUENCE</scope>
    <source>
        <strain evidence="2">HY-45-18</strain>
    </source>
</reference>
<organism evidence="2 3">
    <name type="scientific">Clostridium aestuarii</name>
    <dbReference type="NCBI Taxonomy" id="338193"/>
    <lineage>
        <taxon>Bacteria</taxon>
        <taxon>Bacillati</taxon>
        <taxon>Bacillota</taxon>
        <taxon>Clostridia</taxon>
        <taxon>Eubacteriales</taxon>
        <taxon>Clostridiaceae</taxon>
        <taxon>Clostridium</taxon>
    </lineage>
</organism>
<accession>A0ABT4D6S2</accession>
<dbReference type="InterPro" id="IPR029063">
    <property type="entry name" value="SAM-dependent_MTases_sf"/>
</dbReference>
<evidence type="ECO:0000313" key="2">
    <source>
        <dbReference type="EMBL" id="MCY6485890.1"/>
    </source>
</evidence>
<protein>
    <submittedName>
        <fullName evidence="2">Class I SAM-dependent methyltransferase</fullName>
    </submittedName>
</protein>
<evidence type="ECO:0000259" key="1">
    <source>
        <dbReference type="Pfam" id="PF08241"/>
    </source>
</evidence>
<dbReference type="GO" id="GO:0032259">
    <property type="term" value="P:methylation"/>
    <property type="evidence" value="ECO:0007669"/>
    <property type="project" value="UniProtKB-KW"/>
</dbReference>
<dbReference type="Pfam" id="PF08241">
    <property type="entry name" value="Methyltransf_11"/>
    <property type="match status" value="1"/>
</dbReference>
<dbReference type="InterPro" id="IPR013216">
    <property type="entry name" value="Methyltransf_11"/>
</dbReference>
<keyword evidence="2" id="KW-0489">Methyltransferase</keyword>
<comment type="caution">
    <text evidence="2">The sequence shown here is derived from an EMBL/GenBank/DDBJ whole genome shotgun (WGS) entry which is preliminary data.</text>
</comment>